<reference evidence="4" key="1">
    <citation type="submission" date="2019-05" db="EMBL/GenBank/DDBJ databases">
        <title>Complete genome sequencing of Dialister sp. strain 5BBH33.</title>
        <authorList>
            <person name="Sakamoto M."/>
            <person name="Murakami T."/>
            <person name="Mori H."/>
        </authorList>
    </citation>
    <scope>NUCLEOTIDE SEQUENCE [LARGE SCALE GENOMIC DNA]</scope>
    <source>
        <strain evidence="4">5BBH33</strain>
    </source>
</reference>
<evidence type="ECO:0000256" key="1">
    <source>
        <dbReference type="SAM" id="SignalP"/>
    </source>
</evidence>
<organism evidence="3 4">
    <name type="scientific">Dialister hominis</name>
    <dbReference type="NCBI Taxonomy" id="2582419"/>
    <lineage>
        <taxon>Bacteria</taxon>
        <taxon>Bacillati</taxon>
        <taxon>Bacillota</taxon>
        <taxon>Negativicutes</taxon>
        <taxon>Veillonellales</taxon>
        <taxon>Veillonellaceae</taxon>
        <taxon>Dialister</taxon>
    </lineage>
</organism>
<dbReference type="SUPFAM" id="SSF56300">
    <property type="entry name" value="Metallo-dependent phosphatases"/>
    <property type="match status" value="1"/>
</dbReference>
<protein>
    <recommendedName>
        <fullName evidence="2">Calcineurin-like phosphoesterase domain-containing protein</fullName>
    </recommendedName>
</protein>
<dbReference type="GeneID" id="92717137"/>
<keyword evidence="1" id="KW-0732">Signal</keyword>
<feature type="signal peptide" evidence="1">
    <location>
        <begin position="1"/>
        <end position="24"/>
    </location>
</feature>
<proteinExistence type="predicted"/>
<dbReference type="PANTHER" id="PTHR43143">
    <property type="entry name" value="METALLOPHOSPHOESTERASE, CALCINEURIN SUPERFAMILY"/>
    <property type="match status" value="1"/>
</dbReference>
<accession>A0A8D4UW01</accession>
<dbReference type="PROSITE" id="PS51257">
    <property type="entry name" value="PROKAR_LIPOPROTEIN"/>
    <property type="match status" value="1"/>
</dbReference>
<keyword evidence="4" id="KW-1185">Reference proteome</keyword>
<evidence type="ECO:0000313" key="3">
    <source>
        <dbReference type="EMBL" id="BBK25995.1"/>
    </source>
</evidence>
<sequence>MNKKIGLFLAAAALAMTISGCSGSATSGKVASSAPDGRDYERIVVISDLHYPTKTGTDDPELRQYKIDNKQKCLQEINGWDDVDLVAFPGDMVALTGTMDEMNTVKAFTDNLNKPKVFTAGNHEIFYRDVFTKKGDVISASESVKKQHLENYQKVFGPLHSTKEMMGYLLIFLSTDDVTGNLPTEMSKGELEWFKKTLDANKKKPTIIFFHAPLTGTLIPYNDKVGSPRSFAQPSAKIDQILILNPQIKLWVSGHTHTPPTQPTFDNDINYYHGKILDVYNPTWDGKTIWTNSLYLYKDKIVIKTYDMDKHEVLDNLTRTVQIDR</sequence>
<name>A0A8D4UW01_9FIRM</name>
<dbReference type="Proteomes" id="UP000320585">
    <property type="component" value="Chromosome"/>
</dbReference>
<dbReference type="Pfam" id="PF00149">
    <property type="entry name" value="Metallophos"/>
    <property type="match status" value="1"/>
</dbReference>
<dbReference type="GO" id="GO:0016787">
    <property type="term" value="F:hydrolase activity"/>
    <property type="evidence" value="ECO:0007669"/>
    <property type="project" value="InterPro"/>
</dbReference>
<dbReference type="Gene3D" id="3.60.21.10">
    <property type="match status" value="1"/>
</dbReference>
<feature type="domain" description="Calcineurin-like phosphoesterase" evidence="2">
    <location>
        <begin position="42"/>
        <end position="259"/>
    </location>
</feature>
<dbReference type="RefSeq" id="WP_232518046.1">
    <property type="nucleotide sequence ID" value="NZ_AP019697.1"/>
</dbReference>
<evidence type="ECO:0000259" key="2">
    <source>
        <dbReference type="Pfam" id="PF00149"/>
    </source>
</evidence>
<dbReference type="EMBL" id="AP019697">
    <property type="protein sequence ID" value="BBK25995.1"/>
    <property type="molecule type" value="Genomic_DNA"/>
</dbReference>
<gene>
    <name evidence="3" type="ORF">Dia5BBH33_19300</name>
</gene>
<dbReference type="InterPro" id="IPR029052">
    <property type="entry name" value="Metallo-depent_PP-like"/>
</dbReference>
<feature type="chain" id="PRO_5034634296" description="Calcineurin-like phosphoesterase domain-containing protein" evidence="1">
    <location>
        <begin position="25"/>
        <end position="325"/>
    </location>
</feature>
<dbReference type="KEGG" id="dho:Dia5BBH33_19300"/>
<dbReference type="InterPro" id="IPR004843">
    <property type="entry name" value="Calcineurin-like_PHP"/>
</dbReference>
<evidence type="ECO:0000313" key="4">
    <source>
        <dbReference type="Proteomes" id="UP000320585"/>
    </source>
</evidence>
<dbReference type="PANTHER" id="PTHR43143:SF4">
    <property type="entry name" value="CALCINEURIN-LIKE PHOSPHOESTERASE DOMAIN-CONTAINING PROTEIN"/>
    <property type="match status" value="1"/>
</dbReference>
<dbReference type="AlphaFoldDB" id="A0A8D4UW01"/>
<dbReference type="InterPro" id="IPR051918">
    <property type="entry name" value="STPP_CPPED1"/>
</dbReference>